<sequence>MKIAFTMTEGKGDLDQVLHAFATAQEAKGTKVCGVVQVNTDREDCAMCDMDVMVMPQGPTIRISQNLGKDSRGCRLDVDALEKAVVEVEAQISEDADLLVINKFGKHEAGGRGFRNVIGQAIELGVPVVCGVNGMNRQAFEEFCGGEAQFIEADPQALEKWFTA</sequence>
<dbReference type="Pfam" id="PF10649">
    <property type="entry name" value="DUF2478"/>
    <property type="match status" value="1"/>
</dbReference>
<evidence type="ECO:0000313" key="2">
    <source>
        <dbReference type="Proteomes" id="UP000665026"/>
    </source>
</evidence>
<dbReference type="EMBL" id="CP060010">
    <property type="protein sequence ID" value="QTN37250.1"/>
    <property type="molecule type" value="Genomic_DNA"/>
</dbReference>
<dbReference type="AlphaFoldDB" id="A0A975ESA6"/>
<organism evidence="1 2">
    <name type="scientific">Cognatishimia activa</name>
    <dbReference type="NCBI Taxonomy" id="1715691"/>
    <lineage>
        <taxon>Bacteria</taxon>
        <taxon>Pseudomonadati</taxon>
        <taxon>Pseudomonadota</taxon>
        <taxon>Alphaproteobacteria</taxon>
        <taxon>Rhodobacterales</taxon>
        <taxon>Paracoccaceae</taxon>
        <taxon>Cognatishimia</taxon>
    </lineage>
</organism>
<evidence type="ECO:0000313" key="1">
    <source>
        <dbReference type="EMBL" id="QTN37250.1"/>
    </source>
</evidence>
<gene>
    <name evidence="1" type="ORF">HZ995_07050</name>
</gene>
<dbReference type="RefSeq" id="WP_209357958.1">
    <property type="nucleotide sequence ID" value="NZ_CP060010.1"/>
</dbReference>
<proteinExistence type="predicted"/>
<reference evidence="1" key="1">
    <citation type="submission" date="2020-07" db="EMBL/GenBank/DDBJ databases">
        <title>Genome sequences of bacteria associated with the marine, planktonic diatom Thalassiosira profunda strain ECT2AJA-044.</title>
        <authorList>
            <person name="Gargas C.B."/>
            <person name="Roberts W.R."/>
            <person name="Alverson A.J."/>
        </authorList>
    </citation>
    <scope>NUCLEOTIDE SEQUENCE</scope>
    <source>
        <strain evidence="1">ECT2AJA-044</strain>
    </source>
</reference>
<accession>A0A975ESA6</accession>
<protein>
    <submittedName>
        <fullName evidence="1">DUF2478 domain-containing protein</fullName>
    </submittedName>
</protein>
<dbReference type="KEGG" id="cact:HZ995_07050"/>
<dbReference type="Proteomes" id="UP000665026">
    <property type="component" value="Chromosome"/>
</dbReference>
<dbReference type="InterPro" id="IPR018912">
    <property type="entry name" value="DUF2478"/>
</dbReference>
<name>A0A975ESA6_9RHOB</name>